<dbReference type="PRINTS" id="PR00039">
    <property type="entry name" value="HTHLYSR"/>
</dbReference>
<dbReference type="AlphaFoldDB" id="A0A6L3V9R5"/>
<keyword evidence="3" id="KW-0238">DNA-binding</keyword>
<evidence type="ECO:0000256" key="3">
    <source>
        <dbReference type="ARBA" id="ARBA00023125"/>
    </source>
</evidence>
<gene>
    <name evidence="6" type="ORF">F7731_02350</name>
</gene>
<dbReference type="GO" id="GO:0003700">
    <property type="term" value="F:DNA-binding transcription factor activity"/>
    <property type="evidence" value="ECO:0007669"/>
    <property type="project" value="InterPro"/>
</dbReference>
<evidence type="ECO:0000259" key="5">
    <source>
        <dbReference type="PROSITE" id="PS50931"/>
    </source>
</evidence>
<evidence type="ECO:0000256" key="2">
    <source>
        <dbReference type="ARBA" id="ARBA00023015"/>
    </source>
</evidence>
<organism evidence="6 7">
    <name type="scientific">Cytobacillus depressus</name>
    <dbReference type="NCBI Taxonomy" id="1602942"/>
    <lineage>
        <taxon>Bacteria</taxon>
        <taxon>Bacillati</taxon>
        <taxon>Bacillota</taxon>
        <taxon>Bacilli</taxon>
        <taxon>Bacillales</taxon>
        <taxon>Bacillaceae</taxon>
        <taxon>Cytobacillus</taxon>
    </lineage>
</organism>
<dbReference type="Pfam" id="PF03466">
    <property type="entry name" value="LysR_substrate"/>
    <property type="match status" value="1"/>
</dbReference>
<dbReference type="RefSeq" id="WP_151533161.1">
    <property type="nucleotide sequence ID" value="NZ_WBOS01000001.1"/>
</dbReference>
<dbReference type="Pfam" id="PF00126">
    <property type="entry name" value="HTH_1"/>
    <property type="match status" value="1"/>
</dbReference>
<evidence type="ECO:0000313" key="7">
    <source>
        <dbReference type="Proteomes" id="UP000481030"/>
    </source>
</evidence>
<reference evidence="6 7" key="1">
    <citation type="journal article" date="2016" name="Antonie Van Leeuwenhoek">
        <title>Bacillus depressus sp. nov., isolated from soil of a sunflower field.</title>
        <authorList>
            <person name="Wei X."/>
            <person name="Xin D."/>
            <person name="Xin Y."/>
            <person name="Zhang H."/>
            <person name="Wang T."/>
            <person name="Zhang J."/>
        </authorList>
    </citation>
    <scope>NUCLEOTIDE SEQUENCE [LARGE SCALE GENOMIC DNA]</scope>
    <source>
        <strain evidence="6 7">BZ1</strain>
    </source>
</reference>
<dbReference type="Gene3D" id="1.10.10.10">
    <property type="entry name" value="Winged helix-like DNA-binding domain superfamily/Winged helix DNA-binding domain"/>
    <property type="match status" value="1"/>
</dbReference>
<dbReference type="Proteomes" id="UP000481030">
    <property type="component" value="Unassembled WGS sequence"/>
</dbReference>
<name>A0A6L3V9R5_9BACI</name>
<dbReference type="Gene3D" id="3.40.190.290">
    <property type="match status" value="1"/>
</dbReference>
<evidence type="ECO:0000313" key="6">
    <source>
        <dbReference type="EMBL" id="KAB2338421.1"/>
    </source>
</evidence>
<dbReference type="CDD" id="cd08420">
    <property type="entry name" value="PBP2_CysL_like"/>
    <property type="match status" value="1"/>
</dbReference>
<dbReference type="GO" id="GO:0000976">
    <property type="term" value="F:transcription cis-regulatory region binding"/>
    <property type="evidence" value="ECO:0007669"/>
    <property type="project" value="TreeGrafter"/>
</dbReference>
<protein>
    <submittedName>
        <fullName evidence="6">LysR family transcriptional regulator</fullName>
    </submittedName>
</protein>
<dbReference type="InterPro" id="IPR036388">
    <property type="entry name" value="WH-like_DNA-bd_sf"/>
</dbReference>
<dbReference type="PANTHER" id="PTHR30126:SF39">
    <property type="entry name" value="HTH-TYPE TRANSCRIPTIONAL REGULATOR CYSL"/>
    <property type="match status" value="1"/>
</dbReference>
<dbReference type="InterPro" id="IPR036390">
    <property type="entry name" value="WH_DNA-bd_sf"/>
</dbReference>
<comment type="similarity">
    <text evidence="1">Belongs to the LysR transcriptional regulatory family.</text>
</comment>
<dbReference type="EMBL" id="WBOS01000001">
    <property type="protein sequence ID" value="KAB2338421.1"/>
    <property type="molecule type" value="Genomic_DNA"/>
</dbReference>
<dbReference type="SUPFAM" id="SSF53850">
    <property type="entry name" value="Periplasmic binding protein-like II"/>
    <property type="match status" value="1"/>
</dbReference>
<proteinExistence type="inferred from homology"/>
<dbReference type="PANTHER" id="PTHR30126">
    <property type="entry name" value="HTH-TYPE TRANSCRIPTIONAL REGULATOR"/>
    <property type="match status" value="1"/>
</dbReference>
<dbReference type="OrthoDB" id="9785745at2"/>
<dbReference type="PROSITE" id="PS50931">
    <property type="entry name" value="HTH_LYSR"/>
    <property type="match status" value="1"/>
</dbReference>
<dbReference type="InterPro" id="IPR005119">
    <property type="entry name" value="LysR_subst-bd"/>
</dbReference>
<keyword evidence="7" id="KW-1185">Reference proteome</keyword>
<dbReference type="SUPFAM" id="SSF46785">
    <property type="entry name" value="Winged helix' DNA-binding domain"/>
    <property type="match status" value="1"/>
</dbReference>
<evidence type="ECO:0000256" key="1">
    <source>
        <dbReference type="ARBA" id="ARBA00009437"/>
    </source>
</evidence>
<sequence>MDHQLNIFLTVAEQHSFSKTADKLYITQSAVSQAIKSLEKKYGIELLERSNKYIGLTKAGKILFYHGKEIMEQYALVDKFIHDIHTTASGALWIGASYTFGEYSLPKIVNEFKTNYPNIKPKITIKNTHRIIEQLLRRDLDIGIINGRIQHPNLIIKPFALDEMVVIVPYNHPLGAKKVVTTEELKTETWVIRESGSGTREVTDHMFHHTGIKPKDIMEFGSLQIIKESVEVGLGISYISKGAIRKELALGTLCALNIKAFDSTQHFFYATRDTQIQTKAAELFIKFLEKTHGEF</sequence>
<evidence type="ECO:0000256" key="4">
    <source>
        <dbReference type="ARBA" id="ARBA00023163"/>
    </source>
</evidence>
<comment type="caution">
    <text evidence="6">The sequence shown here is derived from an EMBL/GenBank/DDBJ whole genome shotgun (WGS) entry which is preliminary data.</text>
</comment>
<keyword evidence="4" id="KW-0804">Transcription</keyword>
<dbReference type="InterPro" id="IPR000847">
    <property type="entry name" value="LysR_HTH_N"/>
</dbReference>
<feature type="domain" description="HTH lysR-type" evidence="5">
    <location>
        <begin position="1"/>
        <end position="57"/>
    </location>
</feature>
<accession>A0A6L3V9R5</accession>
<dbReference type="FunFam" id="1.10.10.10:FF:000001">
    <property type="entry name" value="LysR family transcriptional regulator"/>
    <property type="match status" value="1"/>
</dbReference>
<keyword evidence="2" id="KW-0805">Transcription regulation</keyword>